<comment type="caution">
    <text evidence="6">The sequence shown here is derived from an EMBL/GenBank/DDBJ whole genome shotgun (WGS) entry which is preliminary data.</text>
</comment>
<evidence type="ECO:0000259" key="5">
    <source>
        <dbReference type="PROSITE" id="PS50111"/>
    </source>
</evidence>
<dbReference type="GO" id="GO:0007165">
    <property type="term" value="P:signal transduction"/>
    <property type="evidence" value="ECO:0007669"/>
    <property type="project" value="UniProtKB-KW"/>
</dbReference>
<dbReference type="EMBL" id="ATBP01000002">
    <property type="protein sequence ID" value="ETR74613.1"/>
    <property type="molecule type" value="Genomic_DNA"/>
</dbReference>
<dbReference type="InterPro" id="IPR004089">
    <property type="entry name" value="MCPsignal_dom"/>
</dbReference>
<feature type="domain" description="Methyl-accepting transducer" evidence="5">
    <location>
        <begin position="248"/>
        <end position="477"/>
    </location>
</feature>
<dbReference type="Gene3D" id="1.10.287.950">
    <property type="entry name" value="Methyl-accepting chemotaxis protein"/>
    <property type="match status" value="2"/>
</dbReference>
<evidence type="ECO:0000256" key="1">
    <source>
        <dbReference type="ARBA" id="ARBA00023224"/>
    </source>
</evidence>
<dbReference type="PANTHER" id="PTHR32089">
    <property type="entry name" value="METHYL-ACCEPTING CHEMOTAXIS PROTEIN MCPB"/>
    <property type="match status" value="1"/>
</dbReference>
<dbReference type="PANTHER" id="PTHR32089:SF112">
    <property type="entry name" value="LYSOZYME-LIKE PROTEIN-RELATED"/>
    <property type="match status" value="1"/>
</dbReference>
<protein>
    <submittedName>
        <fullName evidence="6">Methyl-accepting chemotaxis protein</fullName>
    </submittedName>
</protein>
<feature type="transmembrane region" description="Helical" evidence="4">
    <location>
        <begin position="135"/>
        <end position="155"/>
    </location>
</feature>
<evidence type="ECO:0000256" key="4">
    <source>
        <dbReference type="SAM" id="Phobius"/>
    </source>
</evidence>
<gene>
    <name evidence="6" type="ORF">OMM_06209</name>
</gene>
<keyword evidence="4" id="KW-0472">Membrane</keyword>
<keyword evidence="4" id="KW-0812">Transmembrane</keyword>
<name>A0A1V1PIP7_9BACT</name>
<reference evidence="7" key="1">
    <citation type="submission" date="2012-11" db="EMBL/GenBank/DDBJ databases">
        <authorList>
            <person name="Lucero-Rivera Y.E."/>
            <person name="Tovar-Ramirez D."/>
        </authorList>
    </citation>
    <scope>NUCLEOTIDE SEQUENCE [LARGE SCALE GENOMIC DNA]</scope>
    <source>
        <strain evidence="7">Araruama</strain>
    </source>
</reference>
<keyword evidence="3" id="KW-0175">Coiled coil</keyword>
<dbReference type="SMART" id="SM00283">
    <property type="entry name" value="MA"/>
    <property type="match status" value="1"/>
</dbReference>
<evidence type="ECO:0000313" key="6">
    <source>
        <dbReference type="EMBL" id="ETR74613.1"/>
    </source>
</evidence>
<dbReference type="Proteomes" id="UP000189670">
    <property type="component" value="Unassembled WGS sequence"/>
</dbReference>
<dbReference type="PROSITE" id="PS50111">
    <property type="entry name" value="CHEMOTAXIS_TRANSDUC_2"/>
    <property type="match status" value="1"/>
</dbReference>
<keyword evidence="1 2" id="KW-0807">Transducer</keyword>
<feature type="coiled-coil region" evidence="3">
    <location>
        <begin position="203"/>
        <end position="230"/>
    </location>
</feature>
<proteinExistence type="predicted"/>
<dbReference type="SUPFAM" id="SSF58104">
    <property type="entry name" value="Methyl-accepting chemotaxis protein (MCP) signaling domain"/>
    <property type="match status" value="2"/>
</dbReference>
<evidence type="ECO:0000256" key="2">
    <source>
        <dbReference type="PROSITE-ProRule" id="PRU00284"/>
    </source>
</evidence>
<dbReference type="AlphaFoldDB" id="A0A1V1PIP7"/>
<keyword evidence="4" id="KW-1133">Transmembrane helix</keyword>
<evidence type="ECO:0000256" key="3">
    <source>
        <dbReference type="SAM" id="Coils"/>
    </source>
</evidence>
<dbReference type="GO" id="GO:0016020">
    <property type="term" value="C:membrane"/>
    <property type="evidence" value="ECO:0007669"/>
    <property type="project" value="InterPro"/>
</dbReference>
<evidence type="ECO:0000313" key="7">
    <source>
        <dbReference type="Proteomes" id="UP000189670"/>
    </source>
</evidence>
<sequence length="527" mass="59017">MSKCRKSVLSATDFLQSGNDFPGKKNFDDAKQKAVEAEKALLYLQKINMDPTIQSPIQKIIKHYEIFTANAYHKFSKTEQQLEASPPETQKQPDMFEQNFTKNKQIIQNCFETLYNRLDQSMSENVRKAQDQAKLFKLFLLAVAALFVFISYYFIKQNLRNSFLFRLYDIQNFLKRSIDGRQSYDEQIPEAHSDEITHTIQFINAYISKISQLVQNVKKGEEEVEQSLKDFAEKSQQMVVEIEQINNSSNEVLNKASELTHYIHEMSKASENVGKNIIGISTTTEEVAGNMNETSESIDKMTASVNYIARSTEEGMNISENIMEMAAQANTTINSLGEAAREIGKVTGVIKRIAVQTNLLALNASIEASTAGEAGKGFAVVANKIKQFASQSAKSAEDIASRIEGVHSKTENAIEVINNISDTIDMVSVTIGFIADAVDQQNRSAGTISQSVQNSHAGANQIARTISESTDIVESMSKYTLKSIHGAQEMTELIQGLNDLTQTTKRFSRQQATRVQELNRFVEKIYH</sequence>
<dbReference type="Pfam" id="PF00015">
    <property type="entry name" value="MCPsignal"/>
    <property type="match status" value="1"/>
</dbReference>
<accession>A0A1V1PIP7</accession>
<organism evidence="6 7">
    <name type="scientific">Candidatus Magnetoglobus multicellularis str. Araruama</name>
    <dbReference type="NCBI Taxonomy" id="890399"/>
    <lineage>
        <taxon>Bacteria</taxon>
        <taxon>Pseudomonadati</taxon>
        <taxon>Thermodesulfobacteriota</taxon>
        <taxon>Desulfobacteria</taxon>
        <taxon>Desulfobacterales</taxon>
        <taxon>Desulfobacteraceae</taxon>
        <taxon>Candidatus Magnetoglobus</taxon>
    </lineage>
</organism>